<keyword evidence="11" id="KW-1185">Reference proteome</keyword>
<accession>A0A6L2Q163</accession>
<evidence type="ECO:0000313" key="11">
    <source>
        <dbReference type="Proteomes" id="UP000502823"/>
    </source>
</evidence>
<sequence>LRQHSIERAMNLTDSFTWEDLPTRDADTGHLTAAGWIPRIKLFSKRVCLGLLTLHLIQSTIRIVTNHETLFIAWYPFDWTVSPFYELVNISQCLTSVILAGIVFGFPLLCITLIAVACTQCQKLKAAILDIRQEHITPNHEQEDEQVHTAADCDLQAKLNACIQHHQDILVYMQQLEDTLTVSLCGHFLILLVSMCFAAFSAVTNWGGHVGKIQAMIIYTTYASDVLLICWFGTQLTKHAESVTDAAWGCDWVGTPVPFQRCLMFIIATANKGFQLTAGKFVPVSNVTMLNVCTTTKLPVTDNTDIRVLAYWAIRYD</sequence>
<evidence type="ECO:0000256" key="9">
    <source>
        <dbReference type="SAM" id="Phobius"/>
    </source>
</evidence>
<dbReference type="GO" id="GO:0005549">
    <property type="term" value="F:odorant binding"/>
    <property type="evidence" value="ECO:0007669"/>
    <property type="project" value="InterPro"/>
</dbReference>
<dbReference type="PANTHER" id="PTHR21137:SF42">
    <property type="entry name" value="ODORANT RECEPTOR 83A"/>
    <property type="match status" value="1"/>
</dbReference>
<keyword evidence="7" id="KW-0675">Receptor</keyword>
<evidence type="ECO:0000256" key="6">
    <source>
        <dbReference type="ARBA" id="ARBA00023136"/>
    </source>
</evidence>
<evidence type="ECO:0000256" key="2">
    <source>
        <dbReference type="ARBA" id="ARBA00022606"/>
    </source>
</evidence>
<evidence type="ECO:0000256" key="8">
    <source>
        <dbReference type="ARBA" id="ARBA00023224"/>
    </source>
</evidence>
<dbReference type="InParanoid" id="A0A6L2Q163"/>
<evidence type="ECO:0000256" key="4">
    <source>
        <dbReference type="ARBA" id="ARBA00022725"/>
    </source>
</evidence>
<dbReference type="EMBL" id="BLKM01000787">
    <property type="protein sequence ID" value="GFG38516.1"/>
    <property type="molecule type" value="Genomic_DNA"/>
</dbReference>
<dbReference type="GO" id="GO:0007165">
    <property type="term" value="P:signal transduction"/>
    <property type="evidence" value="ECO:0007669"/>
    <property type="project" value="UniProtKB-KW"/>
</dbReference>
<keyword evidence="3 9" id="KW-0812">Transmembrane</keyword>
<gene>
    <name evidence="10" type="ORF">Cfor_04919</name>
</gene>
<dbReference type="Pfam" id="PF02949">
    <property type="entry name" value="7tm_6"/>
    <property type="match status" value="1"/>
</dbReference>
<keyword evidence="5 9" id="KW-1133">Transmembrane helix</keyword>
<reference evidence="11" key="1">
    <citation type="submission" date="2020-01" db="EMBL/GenBank/DDBJ databases">
        <title>Draft genome sequence of the Termite Coptotermes fromosanus.</title>
        <authorList>
            <person name="Itakura S."/>
            <person name="Yosikawa Y."/>
            <person name="Umezawa K."/>
        </authorList>
    </citation>
    <scope>NUCLEOTIDE SEQUENCE [LARGE SCALE GENOMIC DNA]</scope>
</reference>
<dbReference type="InterPro" id="IPR004117">
    <property type="entry name" value="7tm6_olfct_rcpt"/>
</dbReference>
<organism evidence="10 11">
    <name type="scientific">Coptotermes formosanus</name>
    <name type="common">Formosan subterranean termite</name>
    <dbReference type="NCBI Taxonomy" id="36987"/>
    <lineage>
        <taxon>Eukaryota</taxon>
        <taxon>Metazoa</taxon>
        <taxon>Ecdysozoa</taxon>
        <taxon>Arthropoda</taxon>
        <taxon>Hexapoda</taxon>
        <taxon>Insecta</taxon>
        <taxon>Pterygota</taxon>
        <taxon>Neoptera</taxon>
        <taxon>Polyneoptera</taxon>
        <taxon>Dictyoptera</taxon>
        <taxon>Blattodea</taxon>
        <taxon>Blattoidea</taxon>
        <taxon>Termitoidae</taxon>
        <taxon>Rhinotermitidae</taxon>
        <taxon>Coptotermes</taxon>
    </lineage>
</organism>
<feature type="transmembrane region" description="Helical" evidence="9">
    <location>
        <begin position="97"/>
        <end position="118"/>
    </location>
</feature>
<dbReference type="FunCoup" id="A0A6L2Q163">
    <property type="interactions" value="52"/>
</dbReference>
<comment type="caution">
    <text evidence="10">The sequence shown here is derived from an EMBL/GenBank/DDBJ whole genome shotgun (WGS) entry which is preliminary data.</text>
</comment>
<keyword evidence="2" id="KW-0716">Sensory transduction</keyword>
<evidence type="ECO:0000256" key="5">
    <source>
        <dbReference type="ARBA" id="ARBA00022989"/>
    </source>
</evidence>
<comment type="subcellular location">
    <subcellularLocation>
        <location evidence="1">Membrane</location>
        <topology evidence="1">Multi-pass membrane protein</topology>
    </subcellularLocation>
</comment>
<keyword evidence="6 9" id="KW-0472">Membrane</keyword>
<protein>
    <recommendedName>
        <fullName evidence="12">Odorant receptor</fullName>
    </recommendedName>
</protein>
<proteinExistence type="predicted"/>
<keyword evidence="4" id="KW-0552">Olfaction</keyword>
<dbReference type="Proteomes" id="UP000502823">
    <property type="component" value="Unassembled WGS sequence"/>
</dbReference>
<dbReference type="OrthoDB" id="6617147at2759"/>
<evidence type="ECO:0000256" key="3">
    <source>
        <dbReference type="ARBA" id="ARBA00022692"/>
    </source>
</evidence>
<dbReference type="GO" id="GO:0004984">
    <property type="term" value="F:olfactory receptor activity"/>
    <property type="evidence" value="ECO:0007669"/>
    <property type="project" value="InterPro"/>
</dbReference>
<feature type="transmembrane region" description="Helical" evidence="9">
    <location>
        <begin position="213"/>
        <end position="232"/>
    </location>
</feature>
<feature type="transmembrane region" description="Helical" evidence="9">
    <location>
        <begin position="180"/>
        <end position="201"/>
    </location>
</feature>
<evidence type="ECO:0000256" key="7">
    <source>
        <dbReference type="ARBA" id="ARBA00023170"/>
    </source>
</evidence>
<feature type="non-terminal residue" evidence="10">
    <location>
        <position position="1"/>
    </location>
</feature>
<dbReference type="AlphaFoldDB" id="A0A6L2Q163"/>
<evidence type="ECO:0000313" key="10">
    <source>
        <dbReference type="EMBL" id="GFG38516.1"/>
    </source>
</evidence>
<dbReference type="PANTHER" id="PTHR21137">
    <property type="entry name" value="ODORANT RECEPTOR"/>
    <property type="match status" value="1"/>
</dbReference>
<evidence type="ECO:0008006" key="12">
    <source>
        <dbReference type="Google" id="ProtNLM"/>
    </source>
</evidence>
<name>A0A6L2Q163_COPFO</name>
<dbReference type="GO" id="GO:0005886">
    <property type="term" value="C:plasma membrane"/>
    <property type="evidence" value="ECO:0007669"/>
    <property type="project" value="TreeGrafter"/>
</dbReference>
<keyword evidence="8" id="KW-0807">Transducer</keyword>
<evidence type="ECO:0000256" key="1">
    <source>
        <dbReference type="ARBA" id="ARBA00004141"/>
    </source>
</evidence>